<dbReference type="CDD" id="cd17324">
    <property type="entry name" value="MFS_NepI_like"/>
    <property type="match status" value="1"/>
</dbReference>
<feature type="domain" description="Major facilitator superfamily (MFS) profile" evidence="9">
    <location>
        <begin position="26"/>
        <end position="409"/>
    </location>
</feature>
<accession>A0A841KCD5</accession>
<dbReference type="Pfam" id="PF07690">
    <property type="entry name" value="MFS_1"/>
    <property type="match status" value="1"/>
</dbReference>
<keyword evidence="7 8" id="KW-0472">Membrane</keyword>
<comment type="caution">
    <text evidence="10">The sequence shown here is derived from an EMBL/GenBank/DDBJ whole genome shotgun (WGS) entry which is preliminary data.</text>
</comment>
<feature type="transmembrane region" description="Helical" evidence="8">
    <location>
        <begin position="31"/>
        <end position="48"/>
    </location>
</feature>
<evidence type="ECO:0000256" key="5">
    <source>
        <dbReference type="ARBA" id="ARBA00022692"/>
    </source>
</evidence>
<keyword evidence="4" id="KW-1003">Cell membrane</keyword>
<feature type="transmembrane region" description="Helical" evidence="8">
    <location>
        <begin position="184"/>
        <end position="204"/>
    </location>
</feature>
<dbReference type="GO" id="GO:0005886">
    <property type="term" value="C:plasma membrane"/>
    <property type="evidence" value="ECO:0007669"/>
    <property type="project" value="UniProtKB-SubCell"/>
</dbReference>
<evidence type="ECO:0000259" key="9">
    <source>
        <dbReference type="PROSITE" id="PS50850"/>
    </source>
</evidence>
<feature type="transmembrane region" description="Helical" evidence="8">
    <location>
        <begin position="121"/>
        <end position="141"/>
    </location>
</feature>
<dbReference type="GO" id="GO:0022857">
    <property type="term" value="F:transmembrane transporter activity"/>
    <property type="evidence" value="ECO:0007669"/>
    <property type="project" value="InterPro"/>
</dbReference>
<dbReference type="InterPro" id="IPR020846">
    <property type="entry name" value="MFS_dom"/>
</dbReference>
<comment type="subcellular location">
    <subcellularLocation>
        <location evidence="1">Cell membrane</location>
        <topology evidence="1">Multi-pass membrane protein</topology>
    </subcellularLocation>
</comment>
<name>A0A841KCD5_9GAMM</name>
<dbReference type="PANTHER" id="PTHR43271">
    <property type="entry name" value="BLL2771 PROTEIN"/>
    <property type="match status" value="1"/>
</dbReference>
<comment type="similarity">
    <text evidence="2">Belongs to the major facilitator superfamily.</text>
</comment>
<feature type="transmembrane region" description="Helical" evidence="8">
    <location>
        <begin position="383"/>
        <end position="405"/>
    </location>
</feature>
<dbReference type="PANTHER" id="PTHR43271:SF1">
    <property type="entry name" value="INNER MEMBRANE TRANSPORT PROTEIN YNFM"/>
    <property type="match status" value="1"/>
</dbReference>
<dbReference type="SUPFAM" id="SSF103473">
    <property type="entry name" value="MFS general substrate transporter"/>
    <property type="match status" value="1"/>
</dbReference>
<dbReference type="Gene3D" id="1.20.1250.20">
    <property type="entry name" value="MFS general substrate transporter like domains"/>
    <property type="match status" value="1"/>
</dbReference>
<sequence length="424" mass="45248">MSSMSSETVPSDASRTDTRIRHGSADFRRTNLALFAAGFCNFSLMYCVQPLMPTFSTTFGVHPAEASLSLSLTTGVLAFAMLACGALSDARGRKQVMKVSLLLSSLLTLVTALTPNWHGLLLLRALMGLSLSGVPAVAMAYVSEEMHVDSVGLAMGLFIGGSAVGGMGGRLLTGVFTDVLGWRAAIACIGAIGLVAALVFWRTLPESRHFQARRLRAGALARTLGELLRERGLRWLFIEGFLLMGTFVTLYNYIGYRLLAPPYSLSVSAEGAIFAVYLVGIFSSTWMGHVANRMGRRKCFWSAFVLLLVGMALMLLQPLALVVLGLAVVTFGFFAGHSMAASWVGRRAPHSKAQASSLYLFAYYMGSSLAGVAGGLFWSRDGWLGVTLFTALLTVVGLFGALRLIAIPPLATSRNTPIHGGAAQ</sequence>
<organism evidence="10 11">
    <name type="scientific">Oleiagrimonas soli</name>
    <dbReference type="NCBI Taxonomy" id="1543381"/>
    <lineage>
        <taxon>Bacteria</taxon>
        <taxon>Pseudomonadati</taxon>
        <taxon>Pseudomonadota</taxon>
        <taxon>Gammaproteobacteria</taxon>
        <taxon>Lysobacterales</taxon>
        <taxon>Rhodanobacteraceae</taxon>
        <taxon>Oleiagrimonas</taxon>
    </lineage>
</organism>
<evidence type="ECO:0000313" key="11">
    <source>
        <dbReference type="Proteomes" id="UP000560000"/>
    </source>
</evidence>
<feature type="transmembrane region" description="Helical" evidence="8">
    <location>
        <begin position="235"/>
        <end position="254"/>
    </location>
</feature>
<dbReference type="RefSeq" id="WP_200877547.1">
    <property type="nucleotide sequence ID" value="NZ_JACHET010000001.1"/>
</dbReference>
<evidence type="ECO:0000256" key="7">
    <source>
        <dbReference type="ARBA" id="ARBA00023136"/>
    </source>
</evidence>
<protein>
    <submittedName>
        <fullName evidence="10">YNFM family putative membrane transporter</fullName>
    </submittedName>
</protein>
<dbReference type="InterPro" id="IPR036259">
    <property type="entry name" value="MFS_trans_sf"/>
</dbReference>
<feature type="transmembrane region" description="Helical" evidence="8">
    <location>
        <begin position="357"/>
        <end position="377"/>
    </location>
</feature>
<evidence type="ECO:0000256" key="4">
    <source>
        <dbReference type="ARBA" id="ARBA00022475"/>
    </source>
</evidence>
<gene>
    <name evidence="10" type="ORF">HNQ86_000161</name>
</gene>
<dbReference type="AlphaFoldDB" id="A0A841KCD5"/>
<keyword evidence="6 8" id="KW-1133">Transmembrane helix</keyword>
<feature type="transmembrane region" description="Helical" evidence="8">
    <location>
        <begin position="99"/>
        <end position="115"/>
    </location>
</feature>
<feature type="transmembrane region" description="Helical" evidence="8">
    <location>
        <begin position="153"/>
        <end position="172"/>
    </location>
</feature>
<keyword evidence="3" id="KW-0813">Transport</keyword>
<evidence type="ECO:0000256" key="2">
    <source>
        <dbReference type="ARBA" id="ARBA00008335"/>
    </source>
</evidence>
<reference evidence="10 11" key="1">
    <citation type="submission" date="2020-08" db="EMBL/GenBank/DDBJ databases">
        <title>Genomic Encyclopedia of Type Strains, Phase IV (KMG-IV): sequencing the most valuable type-strain genomes for metagenomic binning, comparative biology and taxonomic classification.</title>
        <authorList>
            <person name="Goeker M."/>
        </authorList>
    </citation>
    <scope>NUCLEOTIDE SEQUENCE [LARGE SCALE GENOMIC DNA]</scope>
    <source>
        <strain evidence="10 11">DSM 107085</strain>
    </source>
</reference>
<evidence type="ECO:0000256" key="1">
    <source>
        <dbReference type="ARBA" id="ARBA00004651"/>
    </source>
</evidence>
<dbReference type="InterPro" id="IPR011701">
    <property type="entry name" value="MFS"/>
</dbReference>
<evidence type="ECO:0000256" key="6">
    <source>
        <dbReference type="ARBA" id="ARBA00022989"/>
    </source>
</evidence>
<feature type="transmembrane region" description="Helical" evidence="8">
    <location>
        <begin position="299"/>
        <end position="316"/>
    </location>
</feature>
<feature type="transmembrane region" description="Helical" evidence="8">
    <location>
        <begin position="68"/>
        <end position="87"/>
    </location>
</feature>
<evidence type="ECO:0000256" key="3">
    <source>
        <dbReference type="ARBA" id="ARBA00022448"/>
    </source>
</evidence>
<feature type="transmembrane region" description="Helical" evidence="8">
    <location>
        <begin position="266"/>
        <end position="287"/>
    </location>
</feature>
<dbReference type="Proteomes" id="UP000560000">
    <property type="component" value="Unassembled WGS sequence"/>
</dbReference>
<dbReference type="PROSITE" id="PS50850">
    <property type="entry name" value="MFS"/>
    <property type="match status" value="1"/>
</dbReference>
<evidence type="ECO:0000256" key="8">
    <source>
        <dbReference type="SAM" id="Phobius"/>
    </source>
</evidence>
<feature type="transmembrane region" description="Helical" evidence="8">
    <location>
        <begin position="322"/>
        <end position="345"/>
    </location>
</feature>
<dbReference type="EMBL" id="JACHET010000001">
    <property type="protein sequence ID" value="MBB6182816.1"/>
    <property type="molecule type" value="Genomic_DNA"/>
</dbReference>
<proteinExistence type="inferred from homology"/>
<keyword evidence="5 8" id="KW-0812">Transmembrane</keyword>
<evidence type="ECO:0000313" key="10">
    <source>
        <dbReference type="EMBL" id="MBB6182816.1"/>
    </source>
</evidence>